<organism evidence="1 2">
    <name type="scientific">Penicillium cf. griseofulvum</name>
    <dbReference type="NCBI Taxonomy" id="2972120"/>
    <lineage>
        <taxon>Eukaryota</taxon>
        <taxon>Fungi</taxon>
        <taxon>Dikarya</taxon>
        <taxon>Ascomycota</taxon>
        <taxon>Pezizomycotina</taxon>
        <taxon>Eurotiomycetes</taxon>
        <taxon>Eurotiomycetidae</taxon>
        <taxon>Eurotiales</taxon>
        <taxon>Aspergillaceae</taxon>
        <taxon>Penicillium</taxon>
    </lineage>
</organism>
<reference evidence="1" key="2">
    <citation type="journal article" date="2023" name="IMA Fungus">
        <title>Comparative genomic study of the Penicillium genus elucidates a diverse pangenome and 15 lateral gene transfer events.</title>
        <authorList>
            <person name="Petersen C."/>
            <person name="Sorensen T."/>
            <person name="Nielsen M.R."/>
            <person name="Sondergaard T.E."/>
            <person name="Sorensen J.L."/>
            <person name="Fitzpatrick D.A."/>
            <person name="Frisvad J.C."/>
            <person name="Nielsen K.L."/>
        </authorList>
    </citation>
    <scope>NUCLEOTIDE SEQUENCE</scope>
    <source>
        <strain evidence="1">IBT 16849</strain>
    </source>
</reference>
<dbReference type="OrthoDB" id="3796275at2759"/>
<protein>
    <submittedName>
        <fullName evidence="1">Uncharacterized protein</fullName>
    </submittedName>
</protein>
<accession>A0A9W9M3M2</accession>
<gene>
    <name evidence="1" type="ORF">N7472_007455</name>
</gene>
<dbReference type="EMBL" id="JAPQKP010000005">
    <property type="protein sequence ID" value="KAJ5188441.1"/>
    <property type="molecule type" value="Genomic_DNA"/>
</dbReference>
<keyword evidence="2" id="KW-1185">Reference proteome</keyword>
<proteinExistence type="predicted"/>
<dbReference type="Proteomes" id="UP001150879">
    <property type="component" value="Unassembled WGS sequence"/>
</dbReference>
<evidence type="ECO:0000313" key="1">
    <source>
        <dbReference type="EMBL" id="KAJ5188441.1"/>
    </source>
</evidence>
<reference evidence="1" key="1">
    <citation type="submission" date="2022-11" db="EMBL/GenBank/DDBJ databases">
        <authorList>
            <person name="Petersen C."/>
        </authorList>
    </citation>
    <scope>NUCLEOTIDE SEQUENCE</scope>
    <source>
        <strain evidence="1">IBT 16849</strain>
    </source>
</reference>
<evidence type="ECO:0000313" key="2">
    <source>
        <dbReference type="Proteomes" id="UP001150879"/>
    </source>
</evidence>
<dbReference type="AlphaFoldDB" id="A0A9W9M3M2"/>
<sequence>MVDQDPLLQTIQTPWQSFVCDEVGIQGRLEGCTETALGAIFEAQNEDLKLGPSKGALPPCLGYTNPPDFALLTKSYAAKVLGEAKVPWNPEHDRGGLVYNFETRETEEPSNCAVHARAETEIWVLDNV</sequence>
<comment type="caution">
    <text evidence="1">The sequence shown here is derived from an EMBL/GenBank/DDBJ whole genome shotgun (WGS) entry which is preliminary data.</text>
</comment>
<name>A0A9W9M3M2_9EURO</name>